<keyword evidence="1" id="KW-0732">Signal</keyword>
<dbReference type="Proteomes" id="UP001165541">
    <property type="component" value="Unassembled WGS sequence"/>
</dbReference>
<reference evidence="3" key="1">
    <citation type="submission" date="2022-05" db="EMBL/GenBank/DDBJ databases">
        <title>Schlegelella sp. nov., isolated from mangrove soil.</title>
        <authorList>
            <person name="Liu Y."/>
            <person name="Ge X."/>
            <person name="Liu W."/>
        </authorList>
    </citation>
    <scope>NUCLEOTIDE SEQUENCE</scope>
    <source>
        <strain evidence="3">S2-27</strain>
    </source>
</reference>
<feature type="domain" description="Solute-binding protein family 3/N-terminal" evidence="2">
    <location>
        <begin position="29"/>
        <end position="253"/>
    </location>
</feature>
<protein>
    <submittedName>
        <fullName evidence="3">Transporter substrate-binding domain-containing protein</fullName>
    </submittedName>
</protein>
<organism evidence="3 4">
    <name type="scientific">Caldimonas mangrovi</name>
    <dbReference type="NCBI Taxonomy" id="2944811"/>
    <lineage>
        <taxon>Bacteria</taxon>
        <taxon>Pseudomonadati</taxon>
        <taxon>Pseudomonadota</taxon>
        <taxon>Betaproteobacteria</taxon>
        <taxon>Burkholderiales</taxon>
        <taxon>Sphaerotilaceae</taxon>
        <taxon>Caldimonas</taxon>
    </lineage>
</organism>
<evidence type="ECO:0000256" key="1">
    <source>
        <dbReference type="SAM" id="SignalP"/>
    </source>
</evidence>
<accession>A0ABT0YWS6</accession>
<dbReference type="InterPro" id="IPR001638">
    <property type="entry name" value="Solute-binding_3/MltF_N"/>
</dbReference>
<evidence type="ECO:0000313" key="4">
    <source>
        <dbReference type="Proteomes" id="UP001165541"/>
    </source>
</evidence>
<feature type="signal peptide" evidence="1">
    <location>
        <begin position="1"/>
        <end position="26"/>
    </location>
</feature>
<keyword evidence="4" id="KW-1185">Reference proteome</keyword>
<dbReference type="PANTHER" id="PTHR38834:SF3">
    <property type="entry name" value="SOLUTE-BINDING PROTEIN FAMILY 3_N-TERMINAL DOMAIN-CONTAINING PROTEIN"/>
    <property type="match status" value="1"/>
</dbReference>
<evidence type="ECO:0000313" key="3">
    <source>
        <dbReference type="EMBL" id="MCM5682889.1"/>
    </source>
</evidence>
<dbReference type="EMBL" id="JAMKFE010000026">
    <property type="protein sequence ID" value="MCM5682889.1"/>
    <property type="molecule type" value="Genomic_DNA"/>
</dbReference>
<dbReference type="SMART" id="SM00062">
    <property type="entry name" value="PBPb"/>
    <property type="match status" value="1"/>
</dbReference>
<proteinExistence type="predicted"/>
<dbReference type="PANTHER" id="PTHR38834">
    <property type="entry name" value="PERIPLASMIC SUBSTRATE BINDING PROTEIN FAMILY 3"/>
    <property type="match status" value="1"/>
</dbReference>
<dbReference type="Pfam" id="PF00497">
    <property type="entry name" value="SBP_bac_3"/>
    <property type="match status" value="1"/>
</dbReference>
<feature type="chain" id="PRO_5046034579" evidence="1">
    <location>
        <begin position="27"/>
        <end position="253"/>
    </location>
</feature>
<sequence length="253" mass="28648">MRRRSPSTRWSVLLGWLAFWAGPALAGETVRIVTEEFPPYNYTLNGKVTGLATEVVQAVLDEMNVKGSIQSMPWARAYDTALNSENVMIYSISRTEQRDKLFKWVGVIAPGDWYLFSLQGRNLKLRHLDEAKKYQTATVNEDVGEQFLVSKGFAIGKNLQSSNKYEFNYQKLKLGRVDLWVANGLVAAHLAREAGDDPAQVLVPAYHFTDLGREGNYMAFGPKTSDAYVDRFRKALEAIKQKGIYDALQKKWL</sequence>
<dbReference type="Gene3D" id="3.40.190.10">
    <property type="entry name" value="Periplasmic binding protein-like II"/>
    <property type="match status" value="2"/>
</dbReference>
<name>A0ABT0YWS6_9BURK</name>
<comment type="caution">
    <text evidence="3">The sequence shown here is derived from an EMBL/GenBank/DDBJ whole genome shotgun (WGS) entry which is preliminary data.</text>
</comment>
<gene>
    <name evidence="3" type="ORF">M8A51_25475</name>
</gene>
<dbReference type="RefSeq" id="WP_251781431.1">
    <property type="nucleotide sequence ID" value="NZ_JAMKFE010000026.1"/>
</dbReference>
<evidence type="ECO:0000259" key="2">
    <source>
        <dbReference type="SMART" id="SM00062"/>
    </source>
</evidence>
<dbReference type="SUPFAM" id="SSF53850">
    <property type="entry name" value="Periplasmic binding protein-like II"/>
    <property type="match status" value="1"/>
</dbReference>